<dbReference type="Pfam" id="PF13639">
    <property type="entry name" value="zf-RING_2"/>
    <property type="match status" value="1"/>
</dbReference>
<keyword evidence="1" id="KW-0862">Zinc</keyword>
<dbReference type="InterPro" id="IPR013083">
    <property type="entry name" value="Znf_RING/FYVE/PHD"/>
</dbReference>
<name>A0A7I8LHK6_SPIIN</name>
<dbReference type="SMART" id="SM00184">
    <property type="entry name" value="RING"/>
    <property type="match status" value="1"/>
</dbReference>
<dbReference type="GO" id="GO:0016567">
    <property type="term" value="P:protein ubiquitination"/>
    <property type="evidence" value="ECO:0007669"/>
    <property type="project" value="InterPro"/>
</dbReference>
<gene>
    <name evidence="4" type="ORF">SI8410_15019372</name>
</gene>
<keyword evidence="2" id="KW-0812">Transmembrane</keyword>
<dbReference type="InterPro" id="IPR001841">
    <property type="entry name" value="Znf_RING"/>
</dbReference>
<sequence>MSSSADSGGGSSSSSTSFLQSLSSLGLGYAIAIALGFLVLLSTLLLVSYVCCRSSSRRSGRRRGGSDASPDPTIASLSFSNPSGAGGLPHIIFVAEEDDEEEEGAGRSPAPGLDQAAISSYPKFPFCKSSKSDTVCPVCLCDYREGEMLRMMPDCRHFFHLPCIDAWLRLNASCPVCRTSPMPTPQSTPLSTPLSELVPLSHFSADRHRR</sequence>
<dbReference type="AlphaFoldDB" id="A0A7I8LHK6"/>
<proteinExistence type="predicted"/>
<dbReference type="PROSITE" id="PS50089">
    <property type="entry name" value="ZF_RING_2"/>
    <property type="match status" value="1"/>
</dbReference>
<keyword evidence="5" id="KW-1185">Reference proteome</keyword>
<keyword evidence="1" id="KW-0863">Zinc-finger</keyword>
<keyword evidence="2" id="KW-0472">Membrane</keyword>
<reference evidence="4" key="1">
    <citation type="submission" date="2020-02" db="EMBL/GenBank/DDBJ databases">
        <authorList>
            <person name="Scholz U."/>
            <person name="Mascher M."/>
            <person name="Fiebig A."/>
        </authorList>
    </citation>
    <scope>NUCLEOTIDE SEQUENCE</scope>
</reference>
<dbReference type="PANTHER" id="PTHR46592">
    <property type="entry name" value="RING-H2 FINGER PROTEIN ATL67"/>
    <property type="match status" value="1"/>
</dbReference>
<keyword evidence="2" id="KW-1133">Transmembrane helix</keyword>
<dbReference type="GO" id="GO:0008270">
    <property type="term" value="F:zinc ion binding"/>
    <property type="evidence" value="ECO:0007669"/>
    <property type="project" value="UniProtKB-KW"/>
</dbReference>
<protein>
    <recommendedName>
        <fullName evidence="3">RING-type domain-containing protein</fullName>
    </recommendedName>
</protein>
<dbReference type="PANTHER" id="PTHR46592:SF6">
    <property type="entry name" value="RING-H2 FINGER PROTEIN ATL67"/>
    <property type="match status" value="1"/>
</dbReference>
<evidence type="ECO:0000256" key="2">
    <source>
        <dbReference type="SAM" id="Phobius"/>
    </source>
</evidence>
<accession>A0A7I8LHK6</accession>
<dbReference type="OrthoDB" id="8062037at2759"/>
<dbReference type="CDD" id="cd16461">
    <property type="entry name" value="RING-H2_EL5-like"/>
    <property type="match status" value="1"/>
</dbReference>
<evidence type="ECO:0000313" key="4">
    <source>
        <dbReference type="EMBL" id="CAA7408694.1"/>
    </source>
</evidence>
<dbReference type="SUPFAM" id="SSF57850">
    <property type="entry name" value="RING/U-box"/>
    <property type="match status" value="1"/>
</dbReference>
<feature type="transmembrane region" description="Helical" evidence="2">
    <location>
        <begin position="27"/>
        <end position="52"/>
    </location>
</feature>
<keyword evidence="1" id="KW-0479">Metal-binding</keyword>
<feature type="domain" description="RING-type" evidence="3">
    <location>
        <begin position="136"/>
        <end position="178"/>
    </location>
</feature>
<dbReference type="InterPro" id="IPR044289">
    <property type="entry name" value="ATL67-70"/>
</dbReference>
<organism evidence="4 5">
    <name type="scientific">Spirodela intermedia</name>
    <name type="common">Intermediate duckweed</name>
    <dbReference type="NCBI Taxonomy" id="51605"/>
    <lineage>
        <taxon>Eukaryota</taxon>
        <taxon>Viridiplantae</taxon>
        <taxon>Streptophyta</taxon>
        <taxon>Embryophyta</taxon>
        <taxon>Tracheophyta</taxon>
        <taxon>Spermatophyta</taxon>
        <taxon>Magnoliopsida</taxon>
        <taxon>Liliopsida</taxon>
        <taxon>Araceae</taxon>
        <taxon>Lemnoideae</taxon>
        <taxon>Spirodela</taxon>
    </lineage>
</organism>
<dbReference type="EMBL" id="LR746278">
    <property type="protein sequence ID" value="CAA7408694.1"/>
    <property type="molecule type" value="Genomic_DNA"/>
</dbReference>
<evidence type="ECO:0000313" key="5">
    <source>
        <dbReference type="Proteomes" id="UP000663760"/>
    </source>
</evidence>
<dbReference type="GO" id="GO:0016740">
    <property type="term" value="F:transferase activity"/>
    <property type="evidence" value="ECO:0007669"/>
    <property type="project" value="InterPro"/>
</dbReference>
<dbReference type="Proteomes" id="UP000663760">
    <property type="component" value="Chromosome 15"/>
</dbReference>
<evidence type="ECO:0000256" key="1">
    <source>
        <dbReference type="PROSITE-ProRule" id="PRU00175"/>
    </source>
</evidence>
<evidence type="ECO:0000259" key="3">
    <source>
        <dbReference type="PROSITE" id="PS50089"/>
    </source>
</evidence>
<dbReference type="Gene3D" id="3.30.40.10">
    <property type="entry name" value="Zinc/RING finger domain, C3HC4 (zinc finger)"/>
    <property type="match status" value="1"/>
</dbReference>